<evidence type="ECO:0000259" key="1">
    <source>
        <dbReference type="PROSITE" id="PS50965"/>
    </source>
</evidence>
<reference evidence="2 3" key="1">
    <citation type="submission" date="2016-10" db="EMBL/GenBank/DDBJ databases">
        <authorList>
            <person name="de Groot N.N."/>
        </authorList>
    </citation>
    <scope>NUCLEOTIDE SEQUENCE [LARGE SCALE GENOMIC DNA]</scope>
    <source>
        <strain evidence="2 3">CGMCC 1.6134</strain>
    </source>
</reference>
<dbReference type="InterPro" id="IPR011528">
    <property type="entry name" value="NERD"/>
</dbReference>
<protein>
    <submittedName>
        <fullName evidence="2">Nuclease-related domain-containing protein</fullName>
    </submittedName>
</protein>
<dbReference type="EMBL" id="FOTY01000005">
    <property type="protein sequence ID" value="SFL78609.1"/>
    <property type="molecule type" value="Genomic_DNA"/>
</dbReference>
<evidence type="ECO:0000313" key="2">
    <source>
        <dbReference type="EMBL" id="SFL78609.1"/>
    </source>
</evidence>
<dbReference type="OrthoDB" id="2164794at2"/>
<gene>
    <name evidence="2" type="ORF">SAMN04488054_10538</name>
</gene>
<dbReference type="RefSeq" id="WP_090926147.1">
    <property type="nucleotide sequence ID" value="NZ_FOTY01000005.1"/>
</dbReference>
<dbReference type="Pfam" id="PF08378">
    <property type="entry name" value="NERD"/>
    <property type="match status" value="1"/>
</dbReference>
<feature type="domain" description="NERD" evidence="1">
    <location>
        <begin position="37"/>
        <end position="147"/>
    </location>
</feature>
<accession>A0A1I4KJ20</accession>
<name>A0A1I4KJ20_9BACI</name>
<keyword evidence="3" id="KW-1185">Reference proteome</keyword>
<dbReference type="STRING" id="266892.SAMN04488054_10538"/>
<evidence type="ECO:0000313" key="3">
    <source>
        <dbReference type="Proteomes" id="UP000199668"/>
    </source>
</evidence>
<sequence length="300" mass="35297">MIKKKRRPSPELQLFRSLNLRSSLPPKEKQYYHHLEKGFEGEMQFDDWASTLDPQPVMIHDISFEISHTYCQLDSLWITPQGIYLFEVKQYEGDFYVKDDSWFTLYGKEIKSPLLQLRKNESLLRQLMQQLQWDVPVHAFLIFMNPLFTLYHASPDMPILFPSQIERFRQNWKRDSLPSGEKEEGRTALLLERGTTIPFPSRTPPYTFTDLQKGILCAECFSFMKKEKRMLICPGCQTAVSRDQGVLQSIEEFRRLFPDEKLTTNTIIEWCGGGLPPRSARRILTTNFQIRGRGKHAYYQ</sequence>
<organism evidence="2 3">
    <name type="scientific">Salibacterium qingdaonense</name>
    <dbReference type="NCBI Taxonomy" id="266892"/>
    <lineage>
        <taxon>Bacteria</taxon>
        <taxon>Bacillati</taxon>
        <taxon>Bacillota</taxon>
        <taxon>Bacilli</taxon>
        <taxon>Bacillales</taxon>
        <taxon>Bacillaceae</taxon>
    </lineage>
</organism>
<dbReference type="Proteomes" id="UP000199668">
    <property type="component" value="Unassembled WGS sequence"/>
</dbReference>
<proteinExistence type="predicted"/>
<dbReference type="PROSITE" id="PS50965">
    <property type="entry name" value="NERD"/>
    <property type="match status" value="1"/>
</dbReference>
<dbReference type="AlphaFoldDB" id="A0A1I4KJ20"/>